<keyword evidence="4" id="KW-1185">Reference proteome</keyword>
<gene>
    <name evidence="3" type="ORF">GH811_11320</name>
</gene>
<proteinExistence type="predicted"/>
<sequence length="100" mass="11370">MNEFKVGQVVRSTAGRDKGQFMVVIEVVDDHFTTVSNGKLRKVSNPKRKKVKHLAKTNHIATDIRDKILNGKKITNAEIRKILESYHMPDGIGDENREEV</sequence>
<evidence type="ECO:0008006" key="5">
    <source>
        <dbReference type="Google" id="ProtNLM"/>
    </source>
</evidence>
<keyword evidence="2" id="KW-0687">Ribonucleoprotein</keyword>
<protein>
    <recommendedName>
        <fullName evidence="5">RNA-binding protein</fullName>
    </recommendedName>
</protein>
<dbReference type="InterPro" id="IPR008991">
    <property type="entry name" value="Translation_prot_SH3-like_sf"/>
</dbReference>
<evidence type="ECO:0000256" key="1">
    <source>
        <dbReference type="ARBA" id="ARBA00022980"/>
    </source>
</evidence>
<dbReference type="SUPFAM" id="SSF50104">
    <property type="entry name" value="Translation proteins SH3-like domain"/>
    <property type="match status" value="1"/>
</dbReference>
<accession>A0ABR6YYC7</accession>
<dbReference type="Proteomes" id="UP000622405">
    <property type="component" value="Unassembled WGS sequence"/>
</dbReference>
<evidence type="ECO:0000313" key="3">
    <source>
        <dbReference type="EMBL" id="MBC3900207.1"/>
    </source>
</evidence>
<name>A0ABR6YYC7_9FIRM</name>
<reference evidence="3 4" key="1">
    <citation type="journal article" date="2020" name="mSystems">
        <title>Defining Genomic and Predicted Metabolic Features of the Acetobacterium Genus.</title>
        <authorList>
            <person name="Ross D.E."/>
            <person name="Marshall C.W."/>
            <person name="Gulliver D."/>
            <person name="May H.D."/>
            <person name="Norman R.S."/>
        </authorList>
    </citation>
    <scope>NUCLEOTIDE SEQUENCE [LARGE SCALE GENOMIC DNA]</scope>
    <source>
        <strain evidence="3 4">DSM 4132</strain>
    </source>
</reference>
<evidence type="ECO:0000313" key="4">
    <source>
        <dbReference type="Proteomes" id="UP000622405"/>
    </source>
</evidence>
<dbReference type="Gene3D" id="2.30.30.30">
    <property type="match status" value="1"/>
</dbReference>
<dbReference type="EMBL" id="WJBE01000009">
    <property type="protein sequence ID" value="MBC3900207.1"/>
    <property type="molecule type" value="Genomic_DNA"/>
</dbReference>
<dbReference type="InterPro" id="IPR014722">
    <property type="entry name" value="Rib_uL2_dom2"/>
</dbReference>
<organism evidence="3 4">
    <name type="scientific">Acetobacterium malicum</name>
    <dbReference type="NCBI Taxonomy" id="52692"/>
    <lineage>
        <taxon>Bacteria</taxon>
        <taxon>Bacillati</taxon>
        <taxon>Bacillota</taxon>
        <taxon>Clostridia</taxon>
        <taxon>Eubacteriales</taxon>
        <taxon>Eubacteriaceae</taxon>
        <taxon>Acetobacterium</taxon>
    </lineage>
</organism>
<dbReference type="InterPro" id="IPR041985">
    <property type="entry name" value="Ribosomal_eL14_KOW"/>
</dbReference>
<evidence type="ECO:0000256" key="2">
    <source>
        <dbReference type="ARBA" id="ARBA00023274"/>
    </source>
</evidence>
<dbReference type="RefSeq" id="WP_026393615.1">
    <property type="nucleotide sequence ID" value="NZ_WJBE01000009.1"/>
</dbReference>
<keyword evidence="1" id="KW-0689">Ribosomal protein</keyword>
<dbReference type="CDD" id="cd06088">
    <property type="entry name" value="KOW_RPL14"/>
    <property type="match status" value="1"/>
</dbReference>
<comment type="caution">
    <text evidence="3">The sequence shown here is derived from an EMBL/GenBank/DDBJ whole genome shotgun (WGS) entry which is preliminary data.</text>
</comment>